<dbReference type="OrthoDB" id="415706at2759"/>
<evidence type="ECO:0000256" key="1">
    <source>
        <dbReference type="ARBA" id="ARBA00022741"/>
    </source>
</evidence>
<dbReference type="AlphaFoldDB" id="A0A6A6CZR1"/>
<dbReference type="SUPFAM" id="SSF52540">
    <property type="entry name" value="P-loop containing nucleoside triphosphate hydrolases"/>
    <property type="match status" value="1"/>
</dbReference>
<gene>
    <name evidence="6" type="ORF">M409DRAFT_63305</name>
</gene>
<dbReference type="SMART" id="SM00053">
    <property type="entry name" value="DYNc"/>
    <property type="match status" value="1"/>
</dbReference>
<dbReference type="GO" id="GO:0005739">
    <property type="term" value="C:mitochondrion"/>
    <property type="evidence" value="ECO:0007669"/>
    <property type="project" value="TreeGrafter"/>
</dbReference>
<dbReference type="PROSITE" id="PS51388">
    <property type="entry name" value="GED"/>
    <property type="match status" value="1"/>
</dbReference>
<keyword evidence="7" id="KW-1185">Reference proteome</keyword>
<dbReference type="GO" id="GO:0048312">
    <property type="term" value="P:intracellular distribution of mitochondria"/>
    <property type="evidence" value="ECO:0007669"/>
    <property type="project" value="TreeGrafter"/>
</dbReference>
<feature type="compositionally biased region" description="Low complexity" evidence="3">
    <location>
        <begin position="768"/>
        <end position="786"/>
    </location>
</feature>
<organism evidence="6 7">
    <name type="scientific">Zasmidium cellare ATCC 36951</name>
    <dbReference type="NCBI Taxonomy" id="1080233"/>
    <lineage>
        <taxon>Eukaryota</taxon>
        <taxon>Fungi</taxon>
        <taxon>Dikarya</taxon>
        <taxon>Ascomycota</taxon>
        <taxon>Pezizomycotina</taxon>
        <taxon>Dothideomycetes</taxon>
        <taxon>Dothideomycetidae</taxon>
        <taxon>Mycosphaerellales</taxon>
        <taxon>Mycosphaerellaceae</taxon>
        <taxon>Zasmidium</taxon>
    </lineage>
</organism>
<dbReference type="PANTHER" id="PTHR11566:SF149">
    <property type="entry name" value="GTPASE, PUTATIVE (AFU_ORTHOLOGUE AFUA_6G11890)-RELATED"/>
    <property type="match status" value="1"/>
</dbReference>
<evidence type="ECO:0000313" key="6">
    <source>
        <dbReference type="EMBL" id="KAF2171690.1"/>
    </source>
</evidence>
<feature type="compositionally biased region" description="Polar residues" evidence="3">
    <location>
        <begin position="696"/>
        <end position="716"/>
    </location>
</feature>
<dbReference type="RefSeq" id="XP_033672579.1">
    <property type="nucleotide sequence ID" value="XM_033815532.1"/>
</dbReference>
<dbReference type="Gene3D" id="1.20.120.1240">
    <property type="entry name" value="Dynamin, middle domain"/>
    <property type="match status" value="1"/>
</dbReference>
<feature type="domain" description="GED" evidence="4">
    <location>
        <begin position="603"/>
        <end position="694"/>
    </location>
</feature>
<dbReference type="CDD" id="cd08771">
    <property type="entry name" value="DLP_1"/>
    <property type="match status" value="1"/>
</dbReference>
<evidence type="ECO:0008006" key="8">
    <source>
        <dbReference type="Google" id="ProtNLM"/>
    </source>
</evidence>
<dbReference type="GO" id="GO:0008017">
    <property type="term" value="F:microtubule binding"/>
    <property type="evidence" value="ECO:0007669"/>
    <property type="project" value="TreeGrafter"/>
</dbReference>
<dbReference type="GO" id="GO:0006897">
    <property type="term" value="P:endocytosis"/>
    <property type="evidence" value="ECO:0007669"/>
    <property type="project" value="TreeGrafter"/>
</dbReference>
<keyword evidence="1" id="KW-0547">Nucleotide-binding</keyword>
<dbReference type="InterPro" id="IPR027417">
    <property type="entry name" value="P-loop_NTPase"/>
</dbReference>
<dbReference type="Proteomes" id="UP000799537">
    <property type="component" value="Unassembled WGS sequence"/>
</dbReference>
<dbReference type="GO" id="GO:0000266">
    <property type="term" value="P:mitochondrial fission"/>
    <property type="evidence" value="ECO:0007669"/>
    <property type="project" value="TreeGrafter"/>
</dbReference>
<accession>A0A6A6CZR1</accession>
<dbReference type="PRINTS" id="PR00195">
    <property type="entry name" value="DYNAMIN"/>
</dbReference>
<dbReference type="Pfam" id="PF00350">
    <property type="entry name" value="Dynamin_N"/>
    <property type="match status" value="1"/>
</dbReference>
<dbReference type="PANTHER" id="PTHR11566">
    <property type="entry name" value="DYNAMIN"/>
    <property type="match status" value="1"/>
</dbReference>
<dbReference type="InterPro" id="IPR045063">
    <property type="entry name" value="Dynamin_N"/>
</dbReference>
<dbReference type="GeneID" id="54568804"/>
<evidence type="ECO:0000259" key="4">
    <source>
        <dbReference type="PROSITE" id="PS51388"/>
    </source>
</evidence>
<dbReference type="GO" id="GO:0016020">
    <property type="term" value="C:membrane"/>
    <property type="evidence" value="ECO:0007669"/>
    <property type="project" value="TreeGrafter"/>
</dbReference>
<evidence type="ECO:0000256" key="2">
    <source>
        <dbReference type="ARBA" id="ARBA00023134"/>
    </source>
</evidence>
<evidence type="ECO:0000313" key="7">
    <source>
        <dbReference type="Proteomes" id="UP000799537"/>
    </source>
</evidence>
<dbReference type="InterPro" id="IPR020850">
    <property type="entry name" value="GED_dom"/>
</dbReference>
<dbReference type="GO" id="GO:0003924">
    <property type="term" value="F:GTPase activity"/>
    <property type="evidence" value="ECO:0007669"/>
    <property type="project" value="InterPro"/>
</dbReference>
<sequence length="786" mass="87003">MPTDALEQLQSPAQIELLDAVDRLRLEGCGDGELDLPQLIVCGDQSSGKSSVLEAISRVSFPASDTFCTRFASELILRKASTTDFSITLIPASDRPEDEKRYISSYTAPAELMAIEDFPKVVKLAGEHIDRLRRHERSRSAFLTDKLVARIRGPHLPPLTLVDLPGLIHTSGDTQTSQDIAVVRKILNDYMSDKSSIILAVLAADNNKANQEVLQLAKNHDQIGERTLGIITKPDKVDAGSNNEIEWIKRTQGNASSPRLGWHVLKNRSFEHRDATSDQRDAHETKFFESCNWSAVPKDCRGIASLRTRLSVVLLRKIRECLPGISRGIDDGIRSGKMVLEKLGQPRTTTSEQQKYLTEISFKLMELVKGSLQGHYGGTFYAGDDADAIASRKIRSRLQDTLDNFMTCMGARGHLFLIREDKAVGQKSKDSAPIDLSVTANLGAGETEPIEVSRSGFLRSTTTYMKQNRGCDLPGVLSSEVVTHLFHLQSCPWEALSNECVDRCWTQVGDFFRQALEHVASLHTANAIMNEFAADRLESIRDDLFKKLGELLKPYRKGHLITLNRAQLLDICQRKSLESEPRDDKKDSSAWSRDESSNDFAAASQALNCMQAYYHIAGLTFMETVATLAIENCLVDGLLDLFTPMTVPDLGIEVLQALTAEPTSVAIERRRNQEKLKVLRDVSCIIRKHSGRDVSTDFQSAHSPESVPSRQKSQADGQERANTVHVDIKCESTPEPKPFAFASTVITPPPTPPNEPAKDGWRRRSSRKSPSPLSRGSSKSSAAAGK</sequence>
<dbReference type="InterPro" id="IPR030381">
    <property type="entry name" value="G_DYNAMIN_dom"/>
</dbReference>
<feature type="domain" description="Dynamin-type G" evidence="5">
    <location>
        <begin position="33"/>
        <end position="323"/>
    </location>
</feature>
<dbReference type="EMBL" id="ML993582">
    <property type="protein sequence ID" value="KAF2171690.1"/>
    <property type="molecule type" value="Genomic_DNA"/>
</dbReference>
<dbReference type="PROSITE" id="PS51718">
    <property type="entry name" value="G_DYNAMIN_2"/>
    <property type="match status" value="1"/>
</dbReference>
<feature type="region of interest" description="Disordered" evidence="3">
    <location>
        <begin position="694"/>
        <end position="786"/>
    </location>
</feature>
<evidence type="ECO:0000256" key="3">
    <source>
        <dbReference type="SAM" id="MobiDB-lite"/>
    </source>
</evidence>
<name>A0A6A6CZR1_ZASCE</name>
<dbReference type="GO" id="GO:0016559">
    <property type="term" value="P:peroxisome fission"/>
    <property type="evidence" value="ECO:0007669"/>
    <property type="project" value="TreeGrafter"/>
</dbReference>
<evidence type="ECO:0000259" key="5">
    <source>
        <dbReference type="PROSITE" id="PS51718"/>
    </source>
</evidence>
<proteinExistence type="predicted"/>
<dbReference type="Pfam" id="PF01031">
    <property type="entry name" value="Dynamin_M"/>
    <property type="match status" value="1"/>
</dbReference>
<reference evidence="6" key="1">
    <citation type="journal article" date="2020" name="Stud. Mycol.">
        <title>101 Dothideomycetes genomes: a test case for predicting lifestyles and emergence of pathogens.</title>
        <authorList>
            <person name="Haridas S."/>
            <person name="Albert R."/>
            <person name="Binder M."/>
            <person name="Bloem J."/>
            <person name="Labutti K."/>
            <person name="Salamov A."/>
            <person name="Andreopoulos B."/>
            <person name="Baker S."/>
            <person name="Barry K."/>
            <person name="Bills G."/>
            <person name="Bluhm B."/>
            <person name="Cannon C."/>
            <person name="Castanera R."/>
            <person name="Culley D."/>
            <person name="Daum C."/>
            <person name="Ezra D."/>
            <person name="Gonzalez J."/>
            <person name="Henrissat B."/>
            <person name="Kuo A."/>
            <person name="Liang C."/>
            <person name="Lipzen A."/>
            <person name="Lutzoni F."/>
            <person name="Magnuson J."/>
            <person name="Mondo S."/>
            <person name="Nolan M."/>
            <person name="Ohm R."/>
            <person name="Pangilinan J."/>
            <person name="Park H.-J."/>
            <person name="Ramirez L."/>
            <person name="Alfaro M."/>
            <person name="Sun H."/>
            <person name="Tritt A."/>
            <person name="Yoshinaga Y."/>
            <person name="Zwiers L.-H."/>
            <person name="Turgeon B."/>
            <person name="Goodwin S."/>
            <person name="Spatafora J."/>
            <person name="Crous P."/>
            <person name="Grigoriev I."/>
        </authorList>
    </citation>
    <scope>NUCLEOTIDE SEQUENCE</scope>
    <source>
        <strain evidence="6">ATCC 36951</strain>
    </source>
</reference>
<dbReference type="GO" id="GO:0005525">
    <property type="term" value="F:GTP binding"/>
    <property type="evidence" value="ECO:0007669"/>
    <property type="project" value="InterPro"/>
</dbReference>
<protein>
    <recommendedName>
        <fullName evidence="8">GED domain-containing protein</fullName>
    </recommendedName>
</protein>
<dbReference type="InterPro" id="IPR022812">
    <property type="entry name" value="Dynamin"/>
</dbReference>
<keyword evidence="2" id="KW-0342">GTP-binding</keyword>
<dbReference type="GO" id="GO:0005874">
    <property type="term" value="C:microtubule"/>
    <property type="evidence" value="ECO:0007669"/>
    <property type="project" value="TreeGrafter"/>
</dbReference>
<dbReference type="InterPro" id="IPR001401">
    <property type="entry name" value="Dynamin_GTPase"/>
</dbReference>
<dbReference type="Gene3D" id="3.40.50.300">
    <property type="entry name" value="P-loop containing nucleotide triphosphate hydrolases"/>
    <property type="match status" value="1"/>
</dbReference>
<dbReference type="InterPro" id="IPR000375">
    <property type="entry name" value="Dynamin_stalk"/>
</dbReference>